<accession>A0ABV8P0W5</accession>
<evidence type="ECO:0000313" key="13">
    <source>
        <dbReference type="Proteomes" id="UP001595848"/>
    </source>
</evidence>
<dbReference type="PROSITE" id="PS50893">
    <property type="entry name" value="ABC_TRANSPORTER_2"/>
    <property type="match status" value="1"/>
</dbReference>
<gene>
    <name evidence="12" type="primary">cydD</name>
    <name evidence="12" type="ORF">ACFOY1_12440</name>
</gene>
<dbReference type="InterPro" id="IPR039421">
    <property type="entry name" value="Type_1_exporter"/>
</dbReference>
<dbReference type="RefSeq" id="WP_217965009.1">
    <property type="nucleotide sequence ID" value="NZ_JAHTBN010000004.1"/>
</dbReference>
<evidence type="ECO:0000259" key="11">
    <source>
        <dbReference type="PROSITE" id="PS50929"/>
    </source>
</evidence>
<comment type="subcellular location">
    <subcellularLocation>
        <location evidence="1">Membrane</location>
        <topology evidence="1">Multi-pass membrane protein</topology>
    </subcellularLocation>
</comment>
<proteinExistence type="predicted"/>
<dbReference type="InterPro" id="IPR003593">
    <property type="entry name" value="AAA+_ATPase"/>
</dbReference>
<dbReference type="PROSITE" id="PS50929">
    <property type="entry name" value="ABC_TM1F"/>
    <property type="match status" value="1"/>
</dbReference>
<keyword evidence="2" id="KW-1003">Cell membrane</keyword>
<feature type="transmembrane region" description="Helical" evidence="9">
    <location>
        <begin position="221"/>
        <end position="246"/>
    </location>
</feature>
<feature type="region of interest" description="Disordered" evidence="8">
    <location>
        <begin position="309"/>
        <end position="368"/>
    </location>
</feature>
<feature type="transmembrane region" description="Helical" evidence="9">
    <location>
        <begin position="37"/>
        <end position="55"/>
    </location>
</feature>
<dbReference type="PANTHER" id="PTHR24221:SF261">
    <property type="entry name" value="GLUTATHIONE_L-CYSTEINE TRANSPORT SYSTEM ATP-BINDING_PERMEASE PROTEIN CYDD"/>
    <property type="match status" value="1"/>
</dbReference>
<keyword evidence="4" id="KW-0547">Nucleotide-binding</keyword>
<evidence type="ECO:0000313" key="12">
    <source>
        <dbReference type="EMBL" id="MFC4201763.1"/>
    </source>
</evidence>
<reference evidence="13" key="1">
    <citation type="journal article" date="2019" name="Int. J. Syst. Evol. Microbiol.">
        <title>The Global Catalogue of Microorganisms (GCM) 10K type strain sequencing project: providing services to taxonomists for standard genome sequencing and annotation.</title>
        <authorList>
            <consortium name="The Broad Institute Genomics Platform"/>
            <consortium name="The Broad Institute Genome Sequencing Center for Infectious Disease"/>
            <person name="Wu L."/>
            <person name="Ma J."/>
        </authorList>
    </citation>
    <scope>NUCLEOTIDE SEQUENCE [LARGE SCALE GENOMIC DNA]</scope>
    <source>
        <strain evidence="13">LMG 24813</strain>
    </source>
</reference>
<evidence type="ECO:0000256" key="3">
    <source>
        <dbReference type="ARBA" id="ARBA00022692"/>
    </source>
</evidence>
<feature type="domain" description="ABC transporter" evidence="10">
    <location>
        <begin position="374"/>
        <end position="587"/>
    </location>
</feature>
<evidence type="ECO:0000256" key="2">
    <source>
        <dbReference type="ARBA" id="ARBA00022475"/>
    </source>
</evidence>
<evidence type="ECO:0000256" key="7">
    <source>
        <dbReference type="ARBA" id="ARBA00023136"/>
    </source>
</evidence>
<dbReference type="Pfam" id="PF00005">
    <property type="entry name" value="ABC_tran"/>
    <property type="match status" value="1"/>
</dbReference>
<dbReference type="PANTHER" id="PTHR24221">
    <property type="entry name" value="ATP-BINDING CASSETTE SUB-FAMILY B"/>
    <property type="match status" value="1"/>
</dbReference>
<dbReference type="EMBL" id="JBHSBV010000004">
    <property type="protein sequence ID" value="MFC4201763.1"/>
    <property type="molecule type" value="Genomic_DNA"/>
</dbReference>
<feature type="transmembrane region" description="Helical" evidence="9">
    <location>
        <begin position="116"/>
        <end position="134"/>
    </location>
</feature>
<feature type="domain" description="ABC transmembrane type-1" evidence="11">
    <location>
        <begin position="2"/>
        <end position="290"/>
    </location>
</feature>
<keyword evidence="5" id="KW-0067">ATP-binding</keyword>
<keyword evidence="3 9" id="KW-0812">Transmembrane</keyword>
<comment type="caution">
    <text evidence="12">The sequence shown here is derived from an EMBL/GenBank/DDBJ whole genome shotgun (WGS) entry which is preliminary data.</text>
</comment>
<dbReference type="NCBIfam" id="TIGR02857">
    <property type="entry name" value="CydD"/>
    <property type="match status" value="1"/>
</dbReference>
<evidence type="ECO:0000256" key="5">
    <source>
        <dbReference type="ARBA" id="ARBA00022840"/>
    </source>
</evidence>
<keyword evidence="7 9" id="KW-0472">Membrane</keyword>
<sequence length="587" mass="61649">MAWALAAPLLAGLLLLPQAWWLARVLGGAVAGSGPIAAGPWIAAIGGLVALRAAIAWSGERAASRAAEAIKSWLRQELFTGMLERGPQWTRHRVSGELSSLVVEQVEALDGYFSRYLPGAIAAVFLPLAFGLVLLPVDWIVALIVLLSAPLIPVFMALVGWGAEAASRRHQVAMARLSGFFADRVRGAQTLKLLGRAESETAAVGAASADLSRKTMAVLRIAFLSSAVLEFFAALGVAGVALYIGLSYLGYLHLRGEALGLPLGLFCLLMAPEIYNPLRQFAANYHDRAAARAAVDCLAAVFGTLPDPRQARASGPGSRASEAQPDLARTAHGTTAPPEAWRASARREEAGHGTMPSPQDGAMRGPPRPLSVEVRGACLTVPGRAQPVLQDLSWSLAPGASLALMGRSGAGKTTLLEALAGLRGLDAGEILLDGRGPGAWPTAELRRAVTLIGQRPFLLPGSVAENLRIADPEASAEDLLRALDEACAGEFVRALPQGLDTQLGARGYGLSGGQLQRLSLARLFLTRPGLVLLDEPTASLDPGSRDRVMDAVLRFAAGRTLVVATHDTEVAVRLERSLHLPQGGGRP</sequence>
<dbReference type="Pfam" id="PF00664">
    <property type="entry name" value="ABC_membrane"/>
    <property type="match status" value="1"/>
</dbReference>
<feature type="transmembrane region" description="Helical" evidence="9">
    <location>
        <begin position="140"/>
        <end position="161"/>
    </location>
</feature>
<evidence type="ECO:0000256" key="6">
    <source>
        <dbReference type="ARBA" id="ARBA00022989"/>
    </source>
</evidence>
<keyword evidence="13" id="KW-1185">Reference proteome</keyword>
<dbReference type="InterPro" id="IPR017871">
    <property type="entry name" value="ABC_transporter-like_CS"/>
</dbReference>
<dbReference type="InterPro" id="IPR014216">
    <property type="entry name" value="ABC_transptr_CydD"/>
</dbReference>
<evidence type="ECO:0000256" key="9">
    <source>
        <dbReference type="SAM" id="Phobius"/>
    </source>
</evidence>
<dbReference type="PROSITE" id="PS00211">
    <property type="entry name" value="ABC_TRANSPORTER_1"/>
    <property type="match status" value="1"/>
</dbReference>
<evidence type="ECO:0000256" key="4">
    <source>
        <dbReference type="ARBA" id="ARBA00022741"/>
    </source>
</evidence>
<dbReference type="InterPro" id="IPR003439">
    <property type="entry name" value="ABC_transporter-like_ATP-bd"/>
</dbReference>
<dbReference type="Proteomes" id="UP001595848">
    <property type="component" value="Unassembled WGS sequence"/>
</dbReference>
<evidence type="ECO:0000256" key="1">
    <source>
        <dbReference type="ARBA" id="ARBA00004141"/>
    </source>
</evidence>
<dbReference type="SMART" id="SM00382">
    <property type="entry name" value="AAA"/>
    <property type="match status" value="1"/>
</dbReference>
<evidence type="ECO:0000256" key="8">
    <source>
        <dbReference type="SAM" id="MobiDB-lite"/>
    </source>
</evidence>
<keyword evidence="6 9" id="KW-1133">Transmembrane helix</keyword>
<dbReference type="InterPro" id="IPR011527">
    <property type="entry name" value="ABC1_TM_dom"/>
</dbReference>
<organism evidence="12 13">
    <name type="scientific">Candidimonas humi</name>
    <dbReference type="NCBI Taxonomy" id="683355"/>
    <lineage>
        <taxon>Bacteria</taxon>
        <taxon>Pseudomonadati</taxon>
        <taxon>Pseudomonadota</taxon>
        <taxon>Betaproteobacteria</taxon>
        <taxon>Burkholderiales</taxon>
        <taxon>Alcaligenaceae</taxon>
        <taxon>Candidimonas</taxon>
    </lineage>
</organism>
<evidence type="ECO:0000259" key="10">
    <source>
        <dbReference type="PROSITE" id="PS50893"/>
    </source>
</evidence>
<dbReference type="CDD" id="cd18584">
    <property type="entry name" value="ABC_6TM_AarD_CydD"/>
    <property type="match status" value="1"/>
</dbReference>
<protein>
    <submittedName>
        <fullName evidence="12">Thiol reductant ABC exporter subunit CydD</fullName>
    </submittedName>
</protein>
<name>A0ABV8P0W5_9BURK</name>